<dbReference type="EMBL" id="MU001505">
    <property type="protein sequence ID" value="KAF2441465.1"/>
    <property type="molecule type" value="Genomic_DNA"/>
</dbReference>
<dbReference type="AlphaFoldDB" id="A0A9P4PCH4"/>
<sequence length="123" mass="13381">MSRKAFNEIFNHVITGSIVRNGKTIDIGAATQTAFFTRTDEMAKDVSDNLYASFEHPDQPIPPGTTAIIAREGVHKSPKDKQDHITGVCINPKGNVSLHFINPDSTNGDTVELEGKADDSKKT</sequence>
<name>A0A9P4PCH4_9PLEO</name>
<feature type="region of interest" description="Disordered" evidence="1">
    <location>
        <begin position="101"/>
        <end position="123"/>
    </location>
</feature>
<proteinExistence type="predicted"/>
<feature type="compositionally biased region" description="Basic and acidic residues" evidence="1">
    <location>
        <begin position="113"/>
        <end position="123"/>
    </location>
</feature>
<evidence type="ECO:0000313" key="2">
    <source>
        <dbReference type="EMBL" id="KAF2441465.1"/>
    </source>
</evidence>
<dbReference type="Proteomes" id="UP000799764">
    <property type="component" value="Unassembled WGS sequence"/>
</dbReference>
<evidence type="ECO:0000256" key="1">
    <source>
        <dbReference type="SAM" id="MobiDB-lite"/>
    </source>
</evidence>
<dbReference type="OrthoDB" id="3827601at2759"/>
<comment type="caution">
    <text evidence="2">The sequence shown here is derived from an EMBL/GenBank/DDBJ whole genome shotgun (WGS) entry which is preliminary data.</text>
</comment>
<evidence type="ECO:0000313" key="3">
    <source>
        <dbReference type="Proteomes" id="UP000799764"/>
    </source>
</evidence>
<organism evidence="2 3">
    <name type="scientific">Karstenula rhodostoma CBS 690.94</name>
    <dbReference type="NCBI Taxonomy" id="1392251"/>
    <lineage>
        <taxon>Eukaryota</taxon>
        <taxon>Fungi</taxon>
        <taxon>Dikarya</taxon>
        <taxon>Ascomycota</taxon>
        <taxon>Pezizomycotina</taxon>
        <taxon>Dothideomycetes</taxon>
        <taxon>Pleosporomycetidae</taxon>
        <taxon>Pleosporales</taxon>
        <taxon>Massarineae</taxon>
        <taxon>Didymosphaeriaceae</taxon>
        <taxon>Karstenula</taxon>
    </lineage>
</organism>
<gene>
    <name evidence="2" type="ORF">P171DRAFT_446350</name>
</gene>
<protein>
    <submittedName>
        <fullName evidence="2">Uncharacterized protein</fullName>
    </submittedName>
</protein>
<reference evidence="2" key="1">
    <citation type="journal article" date="2020" name="Stud. Mycol.">
        <title>101 Dothideomycetes genomes: a test case for predicting lifestyles and emergence of pathogens.</title>
        <authorList>
            <person name="Haridas S."/>
            <person name="Albert R."/>
            <person name="Binder M."/>
            <person name="Bloem J."/>
            <person name="Labutti K."/>
            <person name="Salamov A."/>
            <person name="Andreopoulos B."/>
            <person name="Baker S."/>
            <person name="Barry K."/>
            <person name="Bills G."/>
            <person name="Bluhm B."/>
            <person name="Cannon C."/>
            <person name="Castanera R."/>
            <person name="Culley D."/>
            <person name="Daum C."/>
            <person name="Ezra D."/>
            <person name="Gonzalez J."/>
            <person name="Henrissat B."/>
            <person name="Kuo A."/>
            <person name="Liang C."/>
            <person name="Lipzen A."/>
            <person name="Lutzoni F."/>
            <person name="Magnuson J."/>
            <person name="Mondo S."/>
            <person name="Nolan M."/>
            <person name="Ohm R."/>
            <person name="Pangilinan J."/>
            <person name="Park H.-J."/>
            <person name="Ramirez L."/>
            <person name="Alfaro M."/>
            <person name="Sun H."/>
            <person name="Tritt A."/>
            <person name="Yoshinaga Y."/>
            <person name="Zwiers L.-H."/>
            <person name="Turgeon B."/>
            <person name="Goodwin S."/>
            <person name="Spatafora J."/>
            <person name="Crous P."/>
            <person name="Grigoriev I."/>
        </authorList>
    </citation>
    <scope>NUCLEOTIDE SEQUENCE</scope>
    <source>
        <strain evidence="2">CBS 690.94</strain>
    </source>
</reference>
<keyword evidence="3" id="KW-1185">Reference proteome</keyword>
<accession>A0A9P4PCH4</accession>